<evidence type="ECO:0000256" key="2">
    <source>
        <dbReference type="SAM" id="Phobius"/>
    </source>
</evidence>
<comment type="caution">
    <text evidence="3">The sequence shown here is derived from an EMBL/GenBank/DDBJ whole genome shotgun (WGS) entry which is preliminary data.</text>
</comment>
<feature type="transmembrane region" description="Helical" evidence="2">
    <location>
        <begin position="294"/>
        <end position="318"/>
    </location>
</feature>
<feature type="region of interest" description="Disordered" evidence="1">
    <location>
        <begin position="98"/>
        <end position="152"/>
    </location>
</feature>
<dbReference type="OrthoDB" id="8197295at2759"/>
<protein>
    <submittedName>
        <fullName evidence="3">Uncharacterized protein</fullName>
    </submittedName>
</protein>
<dbReference type="Proteomes" id="UP000639338">
    <property type="component" value="Unassembled WGS sequence"/>
</dbReference>
<feature type="compositionally biased region" description="Basic residues" evidence="1">
    <location>
        <begin position="98"/>
        <end position="111"/>
    </location>
</feature>
<evidence type="ECO:0000313" key="3">
    <source>
        <dbReference type="EMBL" id="KAF7995043.1"/>
    </source>
</evidence>
<dbReference type="AlphaFoldDB" id="A0A835CV62"/>
<proteinExistence type="predicted"/>
<accession>A0A835CV62</accession>
<sequence length="350" mass="41279">MTVMPDNDVADKAVSTEDTSVEIIRLDAMLAALVESKVESMKRDSSNSLKSKWESIAATNQNRSRLTSSSTASSFYYHHQHHSHDDNYQDYQRKNLKKKRDFKDNHRRRRHDSVPCDKFIDDIHNGHHKRHSGSKRRRRASEMPRSSSRKRDRYLQDDVLQEDVHMGLDSAIELYSLNPDLTLINFDRTRETINDTNEYPRLHKNTYFSQSMAHLKFHYDDEDYVALNLEDELDLDSLQSWNDHSKELKLKTERYHRSRRKRKRKRQRVEDLMMTQVPEVILVNHDELPSRARWTIVITACILFAMSLLLVGVTLRMAPIIDEMVRKKNEELINSLNRDMSVPENTTINT</sequence>
<keyword evidence="2" id="KW-0472">Membrane</keyword>
<gene>
    <name evidence="3" type="ORF">HCN44_004515</name>
</gene>
<keyword evidence="2" id="KW-1133">Transmembrane helix</keyword>
<keyword evidence="4" id="KW-1185">Reference proteome</keyword>
<feature type="compositionally biased region" description="Basic residues" evidence="1">
    <location>
        <begin position="126"/>
        <end position="139"/>
    </location>
</feature>
<dbReference type="EMBL" id="JACMRX010000002">
    <property type="protein sequence ID" value="KAF7995043.1"/>
    <property type="molecule type" value="Genomic_DNA"/>
</dbReference>
<evidence type="ECO:0000256" key="1">
    <source>
        <dbReference type="SAM" id="MobiDB-lite"/>
    </source>
</evidence>
<feature type="compositionally biased region" description="Basic and acidic residues" evidence="1">
    <location>
        <begin position="112"/>
        <end position="125"/>
    </location>
</feature>
<name>A0A835CV62_APHGI</name>
<reference evidence="3 4" key="1">
    <citation type="submission" date="2020-08" db="EMBL/GenBank/DDBJ databases">
        <title>Aphidius gifuensis genome sequencing and assembly.</title>
        <authorList>
            <person name="Du Z."/>
        </authorList>
    </citation>
    <scope>NUCLEOTIDE SEQUENCE [LARGE SCALE GENOMIC DNA]</scope>
    <source>
        <strain evidence="3">YNYX2018</strain>
        <tissue evidence="3">Adults</tissue>
    </source>
</reference>
<keyword evidence="2" id="KW-0812">Transmembrane</keyword>
<evidence type="ECO:0000313" key="4">
    <source>
        <dbReference type="Proteomes" id="UP000639338"/>
    </source>
</evidence>
<organism evidence="3 4">
    <name type="scientific">Aphidius gifuensis</name>
    <name type="common">Parasitoid wasp</name>
    <dbReference type="NCBI Taxonomy" id="684658"/>
    <lineage>
        <taxon>Eukaryota</taxon>
        <taxon>Metazoa</taxon>
        <taxon>Ecdysozoa</taxon>
        <taxon>Arthropoda</taxon>
        <taxon>Hexapoda</taxon>
        <taxon>Insecta</taxon>
        <taxon>Pterygota</taxon>
        <taxon>Neoptera</taxon>
        <taxon>Endopterygota</taxon>
        <taxon>Hymenoptera</taxon>
        <taxon>Apocrita</taxon>
        <taxon>Ichneumonoidea</taxon>
        <taxon>Braconidae</taxon>
        <taxon>Aphidiinae</taxon>
        <taxon>Aphidius</taxon>
    </lineage>
</organism>